<dbReference type="InterPro" id="IPR038921">
    <property type="entry name" value="YOR389W-like"/>
</dbReference>
<dbReference type="OrthoDB" id="10261782at2759"/>
<dbReference type="PANTHER" id="PTHR35204">
    <property type="entry name" value="YALI0A21131P"/>
    <property type="match status" value="1"/>
</dbReference>
<reference evidence="2" key="1">
    <citation type="submission" date="2022-11" db="EMBL/GenBank/DDBJ databases">
        <authorList>
            <person name="Petersen C."/>
        </authorList>
    </citation>
    <scope>NUCLEOTIDE SEQUENCE</scope>
    <source>
        <strain evidence="2">IBT 26290</strain>
    </source>
</reference>
<evidence type="ECO:0000313" key="3">
    <source>
        <dbReference type="Proteomes" id="UP001149163"/>
    </source>
</evidence>
<feature type="compositionally biased region" description="Basic and acidic residues" evidence="1">
    <location>
        <begin position="216"/>
        <end position="230"/>
    </location>
</feature>
<dbReference type="GeneID" id="81427820"/>
<dbReference type="AlphaFoldDB" id="A0A9W9LJ16"/>
<dbReference type="PANTHER" id="PTHR35204:SF1">
    <property type="entry name" value="ENTEROTOXIN"/>
    <property type="match status" value="1"/>
</dbReference>
<organism evidence="2 3">
    <name type="scientific">Penicillium canariense</name>
    <dbReference type="NCBI Taxonomy" id="189055"/>
    <lineage>
        <taxon>Eukaryota</taxon>
        <taxon>Fungi</taxon>
        <taxon>Dikarya</taxon>
        <taxon>Ascomycota</taxon>
        <taxon>Pezizomycotina</taxon>
        <taxon>Eurotiomycetes</taxon>
        <taxon>Eurotiomycetidae</taxon>
        <taxon>Eurotiales</taxon>
        <taxon>Aspergillaceae</taxon>
        <taxon>Penicillium</taxon>
    </lineage>
</organism>
<reference evidence="2" key="2">
    <citation type="journal article" date="2023" name="IMA Fungus">
        <title>Comparative genomic study of the Penicillium genus elucidates a diverse pangenome and 15 lateral gene transfer events.</title>
        <authorList>
            <person name="Petersen C."/>
            <person name="Sorensen T."/>
            <person name="Nielsen M.R."/>
            <person name="Sondergaard T.E."/>
            <person name="Sorensen J.L."/>
            <person name="Fitzpatrick D.A."/>
            <person name="Frisvad J.C."/>
            <person name="Nielsen K.L."/>
        </authorList>
    </citation>
    <scope>NUCLEOTIDE SEQUENCE</scope>
    <source>
        <strain evidence="2">IBT 26290</strain>
    </source>
</reference>
<proteinExistence type="predicted"/>
<evidence type="ECO:0000256" key="1">
    <source>
        <dbReference type="SAM" id="MobiDB-lite"/>
    </source>
</evidence>
<feature type="region of interest" description="Disordered" evidence="1">
    <location>
        <begin position="213"/>
        <end position="233"/>
    </location>
</feature>
<dbReference type="EMBL" id="JAPQKN010000004">
    <property type="protein sequence ID" value="KAJ5159515.1"/>
    <property type="molecule type" value="Genomic_DNA"/>
</dbReference>
<gene>
    <name evidence="2" type="ORF">N7482_006519</name>
</gene>
<dbReference type="Proteomes" id="UP001149163">
    <property type="component" value="Unassembled WGS sequence"/>
</dbReference>
<keyword evidence="3" id="KW-1185">Reference proteome</keyword>
<sequence>MFGILDILSRWRIFGKPERKSPSDELSHRSACSTYPEQCQKTAPFVFDSVYSLLKQWPSNYAPNGHSAVPATVAPNTLLYHAQMTHGEPKNPVFFAFDAEMSLGIYGSTGTPTLHVMTTTKELRVLYLDGHSATLTKTGTLDSQIAILKGHVPAYPSEELIYNDHQRAVELCQLANQLNIDGIVRMNAGFEILVCDYHKSGVRELFVTNITVPGNESREDDPSLPRDPHRQPPLGYGNDFAEQNGWEWVRSSTSHYGNGAVGGIPENRVRLDICRIVSWYDPSLQSLNGSHRAGIRSNDTYENGWGLRRGHRLLEATANDIATFREWLSAATSGGKNSKCSQTNWQALIETIVDKYRSRAREILSNLEKDSSDAKAVHQIIHNIYTLTHAVLHPYLEYPVVGGVAKPEAKAKTLARCSASYTGHIQLDSLSEFEVLIKESTHIVVIKLCQWAWDLFEWTDGRTHNRLQQTAQASGRSQGDTRAIQQEIAGMFGRAVRISVDQM</sequence>
<protein>
    <submittedName>
        <fullName evidence="2">Uncharacterized protein</fullName>
    </submittedName>
</protein>
<accession>A0A9W9LJ16</accession>
<name>A0A9W9LJ16_9EURO</name>
<comment type="caution">
    <text evidence="2">The sequence shown here is derived from an EMBL/GenBank/DDBJ whole genome shotgun (WGS) entry which is preliminary data.</text>
</comment>
<evidence type="ECO:0000313" key="2">
    <source>
        <dbReference type="EMBL" id="KAJ5159515.1"/>
    </source>
</evidence>
<dbReference type="RefSeq" id="XP_056541073.1">
    <property type="nucleotide sequence ID" value="XM_056688644.1"/>
</dbReference>